<gene>
    <name evidence="2" type="ORF">DAEQUDRAFT_737917</name>
</gene>
<sequence length="161" mass="17904">MNTGIDCLPAELLLKIARYLSVQTLRSLKISSRYLNNVISEPSNEWTVYHNAALYHEYALSDSMTISEAKLSNGRYPVQDPKCVDWKEYCRQCFILDKNWSVDEERGLLFASSKGDTDTAAISVISVTTGELLWQTPSADGSKGSLAPQELYAQLSVGFSP</sequence>
<dbReference type="STRING" id="1314783.A0A165QMR1"/>
<reference evidence="2 3" key="1">
    <citation type="journal article" date="2016" name="Mol. Biol. Evol.">
        <title>Comparative Genomics of Early-Diverging Mushroom-Forming Fungi Provides Insights into the Origins of Lignocellulose Decay Capabilities.</title>
        <authorList>
            <person name="Nagy L.G."/>
            <person name="Riley R."/>
            <person name="Tritt A."/>
            <person name="Adam C."/>
            <person name="Daum C."/>
            <person name="Floudas D."/>
            <person name="Sun H."/>
            <person name="Yadav J.S."/>
            <person name="Pangilinan J."/>
            <person name="Larsson K.H."/>
            <person name="Matsuura K."/>
            <person name="Barry K."/>
            <person name="Labutti K."/>
            <person name="Kuo R."/>
            <person name="Ohm R.A."/>
            <person name="Bhattacharya S.S."/>
            <person name="Shirouzu T."/>
            <person name="Yoshinaga Y."/>
            <person name="Martin F.M."/>
            <person name="Grigoriev I.V."/>
            <person name="Hibbett D.S."/>
        </authorList>
    </citation>
    <scope>NUCLEOTIDE SEQUENCE [LARGE SCALE GENOMIC DNA]</scope>
    <source>
        <strain evidence="2 3">L-15889</strain>
    </source>
</reference>
<dbReference type="InterPro" id="IPR001810">
    <property type="entry name" value="F-box_dom"/>
</dbReference>
<accession>A0A165QMR1</accession>
<dbReference type="EMBL" id="KV429056">
    <property type="protein sequence ID" value="KZT69683.1"/>
    <property type="molecule type" value="Genomic_DNA"/>
</dbReference>
<name>A0A165QMR1_9APHY</name>
<dbReference type="Proteomes" id="UP000076727">
    <property type="component" value="Unassembled WGS sequence"/>
</dbReference>
<evidence type="ECO:0000259" key="1">
    <source>
        <dbReference type="PROSITE" id="PS50181"/>
    </source>
</evidence>
<dbReference type="Pfam" id="PF12937">
    <property type="entry name" value="F-box-like"/>
    <property type="match status" value="1"/>
</dbReference>
<dbReference type="SUPFAM" id="SSF81383">
    <property type="entry name" value="F-box domain"/>
    <property type="match status" value="1"/>
</dbReference>
<dbReference type="OrthoDB" id="550575at2759"/>
<feature type="domain" description="F-box" evidence="1">
    <location>
        <begin position="2"/>
        <end position="49"/>
    </location>
</feature>
<evidence type="ECO:0000313" key="3">
    <source>
        <dbReference type="Proteomes" id="UP000076727"/>
    </source>
</evidence>
<dbReference type="Gene3D" id="1.20.1280.50">
    <property type="match status" value="1"/>
</dbReference>
<dbReference type="PROSITE" id="PS50181">
    <property type="entry name" value="FBOX"/>
    <property type="match status" value="1"/>
</dbReference>
<proteinExistence type="predicted"/>
<dbReference type="CDD" id="cd09917">
    <property type="entry name" value="F-box_SF"/>
    <property type="match status" value="1"/>
</dbReference>
<evidence type="ECO:0000313" key="2">
    <source>
        <dbReference type="EMBL" id="KZT69683.1"/>
    </source>
</evidence>
<dbReference type="InterPro" id="IPR036047">
    <property type="entry name" value="F-box-like_dom_sf"/>
</dbReference>
<dbReference type="AlphaFoldDB" id="A0A165QMR1"/>
<organism evidence="2 3">
    <name type="scientific">Daedalea quercina L-15889</name>
    <dbReference type="NCBI Taxonomy" id="1314783"/>
    <lineage>
        <taxon>Eukaryota</taxon>
        <taxon>Fungi</taxon>
        <taxon>Dikarya</taxon>
        <taxon>Basidiomycota</taxon>
        <taxon>Agaricomycotina</taxon>
        <taxon>Agaricomycetes</taxon>
        <taxon>Polyporales</taxon>
        <taxon>Fomitopsis</taxon>
    </lineage>
</organism>
<keyword evidence="3" id="KW-1185">Reference proteome</keyword>
<protein>
    <recommendedName>
        <fullName evidence="1">F-box domain-containing protein</fullName>
    </recommendedName>
</protein>